<organism evidence="1 2">
    <name type="scientific">Winogradskyella pelagia</name>
    <dbReference type="NCBI Taxonomy" id="2819984"/>
    <lineage>
        <taxon>Bacteria</taxon>
        <taxon>Pseudomonadati</taxon>
        <taxon>Bacteroidota</taxon>
        <taxon>Flavobacteriia</taxon>
        <taxon>Flavobacteriales</taxon>
        <taxon>Flavobacteriaceae</taxon>
        <taxon>Winogradskyella</taxon>
    </lineage>
</organism>
<comment type="caution">
    <text evidence="1">The sequence shown here is derived from an EMBL/GenBank/DDBJ whole genome shotgun (WGS) entry which is preliminary data.</text>
</comment>
<name>A0ABS3T0P6_9FLAO</name>
<reference evidence="1 2" key="1">
    <citation type="submission" date="2021-03" db="EMBL/GenBank/DDBJ databases">
        <title>Winogradskyella sp. nov., isolated from costal sediment.</title>
        <authorList>
            <person name="Gao C."/>
        </authorList>
    </citation>
    <scope>NUCLEOTIDE SEQUENCE [LARGE SCALE GENOMIC DNA]</scope>
    <source>
        <strain evidence="1 2">DF17</strain>
    </source>
</reference>
<dbReference type="Proteomes" id="UP000676776">
    <property type="component" value="Unassembled WGS sequence"/>
</dbReference>
<sequence>MTTRRFDAAVKKLYEAFHNNTLNPDDCKHCAVGNILDCSDSWKHLTDRHGSVKLNYVGLVNENFGRRFNGYTPTELLQIEQAFLKGCGYTGLNRGRLIRPDDISNKDILFNGLSQVVECLCQLDCIKNFMDCSSLFNFKQKQELVEVK</sequence>
<proteinExistence type="predicted"/>
<accession>A0ABS3T0P6</accession>
<dbReference type="EMBL" id="JAGEVF010000002">
    <property type="protein sequence ID" value="MBO3115824.1"/>
    <property type="molecule type" value="Genomic_DNA"/>
</dbReference>
<evidence type="ECO:0000313" key="1">
    <source>
        <dbReference type="EMBL" id="MBO3115824.1"/>
    </source>
</evidence>
<keyword evidence="2" id="KW-1185">Reference proteome</keyword>
<gene>
    <name evidence="1" type="ORF">J4050_03650</name>
</gene>
<protein>
    <submittedName>
        <fullName evidence="1">Na(+)-translocating NADH-quinone reductase subunit F</fullName>
    </submittedName>
</protein>
<dbReference type="RefSeq" id="WP_208152594.1">
    <property type="nucleotide sequence ID" value="NZ_JAGEVF010000002.1"/>
</dbReference>
<evidence type="ECO:0000313" key="2">
    <source>
        <dbReference type="Proteomes" id="UP000676776"/>
    </source>
</evidence>